<evidence type="ECO:0000313" key="5">
    <source>
        <dbReference type="Proteomes" id="UP000265489"/>
    </source>
</evidence>
<evidence type="ECO:0000256" key="1">
    <source>
        <dbReference type="ARBA" id="ARBA00023125"/>
    </source>
</evidence>
<name>A0A395W943_9FIRM</name>
<feature type="transmembrane region" description="Helical" evidence="2">
    <location>
        <begin position="102"/>
        <end position="121"/>
    </location>
</feature>
<dbReference type="Proteomes" id="UP000265489">
    <property type="component" value="Unassembled WGS sequence"/>
</dbReference>
<evidence type="ECO:0000259" key="3">
    <source>
        <dbReference type="PROSITE" id="PS50943"/>
    </source>
</evidence>
<keyword evidence="2" id="KW-0472">Membrane</keyword>
<accession>A0A395W943</accession>
<organism evidence="4 5">
    <name type="scientific">Holdemanella biformis</name>
    <dbReference type="NCBI Taxonomy" id="1735"/>
    <lineage>
        <taxon>Bacteria</taxon>
        <taxon>Bacillati</taxon>
        <taxon>Bacillota</taxon>
        <taxon>Erysipelotrichia</taxon>
        <taxon>Erysipelotrichales</taxon>
        <taxon>Erysipelotrichaceae</taxon>
        <taxon>Holdemanella</taxon>
    </lineage>
</organism>
<dbReference type="PANTHER" id="PTHR46558:SF4">
    <property type="entry name" value="DNA-BIDING PHAGE PROTEIN"/>
    <property type="match status" value="1"/>
</dbReference>
<proteinExistence type="predicted"/>
<dbReference type="Pfam" id="PF01381">
    <property type="entry name" value="HTH_3"/>
    <property type="match status" value="1"/>
</dbReference>
<dbReference type="PANTHER" id="PTHR46558">
    <property type="entry name" value="TRACRIPTIONAL REGULATORY PROTEIN-RELATED-RELATED"/>
    <property type="match status" value="1"/>
</dbReference>
<feature type="transmembrane region" description="Helical" evidence="2">
    <location>
        <begin position="212"/>
        <end position="236"/>
    </location>
</feature>
<dbReference type="EMBL" id="QRYQ01000009">
    <property type="protein sequence ID" value="RGU91809.1"/>
    <property type="molecule type" value="Genomic_DNA"/>
</dbReference>
<feature type="domain" description="HTH cro/C1-type" evidence="3">
    <location>
        <begin position="7"/>
        <end position="61"/>
    </location>
</feature>
<protein>
    <submittedName>
        <fullName evidence="4">XRE family transcriptional regulator</fullName>
    </submittedName>
</protein>
<evidence type="ECO:0000313" key="4">
    <source>
        <dbReference type="EMBL" id="RGU91809.1"/>
    </source>
</evidence>
<sequence length="319" mass="35600">MILADKIIEERKKNGWTQEDLAQKLGVSRQSVSKWESAGAIPDLKKIIQLADLFEVSTDYLLKDEIEKENTDISCDTDCGLHRVTMEEANAYMNEKKKAAPMLANATTLCILSPISLFLVSTFNDGLAIAVACIILLGMVALAVFIFVKTGIKLSPLQYLEQEPFETEYGVTGLVKEKNQSYQEHYSFSLACGVVLCILSVIPLIIAGCMEVSDYICTLCLAVLFILVSVGVNILIRVSTIKSSYDTLLQEGDFTKKEKLVKKKTETFTGVYWCLVTAVYLGWSLWTKQWDVTYMIWPVAAVLYAAMYGIVGMIMKLEK</sequence>
<dbReference type="AlphaFoldDB" id="A0A395W943"/>
<feature type="transmembrane region" description="Helical" evidence="2">
    <location>
        <begin position="292"/>
        <end position="315"/>
    </location>
</feature>
<dbReference type="SUPFAM" id="SSF47413">
    <property type="entry name" value="lambda repressor-like DNA-binding domains"/>
    <property type="match status" value="1"/>
</dbReference>
<feature type="transmembrane region" description="Helical" evidence="2">
    <location>
        <begin position="127"/>
        <end position="148"/>
    </location>
</feature>
<reference evidence="4 5" key="1">
    <citation type="submission" date="2018-08" db="EMBL/GenBank/DDBJ databases">
        <title>A genome reference for cultivated species of the human gut microbiota.</title>
        <authorList>
            <person name="Zou Y."/>
            <person name="Xue W."/>
            <person name="Luo G."/>
        </authorList>
    </citation>
    <scope>NUCLEOTIDE SEQUENCE [LARGE SCALE GENOMIC DNA]</scope>
    <source>
        <strain evidence="4 5">AF15-20</strain>
    </source>
</reference>
<keyword evidence="1" id="KW-0238">DNA-binding</keyword>
<keyword evidence="2" id="KW-1133">Transmembrane helix</keyword>
<dbReference type="CDD" id="cd00093">
    <property type="entry name" value="HTH_XRE"/>
    <property type="match status" value="1"/>
</dbReference>
<dbReference type="InterPro" id="IPR010982">
    <property type="entry name" value="Lambda_DNA-bd_dom_sf"/>
</dbReference>
<comment type="caution">
    <text evidence="4">The sequence shown here is derived from an EMBL/GenBank/DDBJ whole genome shotgun (WGS) entry which is preliminary data.</text>
</comment>
<feature type="transmembrane region" description="Helical" evidence="2">
    <location>
        <begin position="186"/>
        <end position="206"/>
    </location>
</feature>
<evidence type="ECO:0000256" key="2">
    <source>
        <dbReference type="SAM" id="Phobius"/>
    </source>
</evidence>
<dbReference type="Gene3D" id="1.10.260.40">
    <property type="entry name" value="lambda repressor-like DNA-binding domains"/>
    <property type="match status" value="1"/>
</dbReference>
<keyword evidence="2" id="KW-0812">Transmembrane</keyword>
<dbReference type="SMART" id="SM00530">
    <property type="entry name" value="HTH_XRE"/>
    <property type="match status" value="1"/>
</dbReference>
<gene>
    <name evidence="4" type="ORF">DWW32_06210</name>
</gene>
<feature type="transmembrane region" description="Helical" evidence="2">
    <location>
        <begin position="267"/>
        <end position="286"/>
    </location>
</feature>
<dbReference type="InterPro" id="IPR001387">
    <property type="entry name" value="Cro/C1-type_HTH"/>
</dbReference>
<dbReference type="PROSITE" id="PS50943">
    <property type="entry name" value="HTH_CROC1"/>
    <property type="match status" value="1"/>
</dbReference>
<dbReference type="GO" id="GO:0003677">
    <property type="term" value="F:DNA binding"/>
    <property type="evidence" value="ECO:0007669"/>
    <property type="project" value="UniProtKB-KW"/>
</dbReference>